<dbReference type="PANTHER" id="PTHR31286:SF99">
    <property type="entry name" value="DUF4283 DOMAIN-CONTAINING PROTEIN"/>
    <property type="match status" value="1"/>
</dbReference>
<organism evidence="2 3">
    <name type="scientific">Tanacetum coccineum</name>
    <dbReference type="NCBI Taxonomy" id="301880"/>
    <lineage>
        <taxon>Eukaryota</taxon>
        <taxon>Viridiplantae</taxon>
        <taxon>Streptophyta</taxon>
        <taxon>Embryophyta</taxon>
        <taxon>Tracheophyta</taxon>
        <taxon>Spermatophyta</taxon>
        <taxon>Magnoliopsida</taxon>
        <taxon>eudicotyledons</taxon>
        <taxon>Gunneridae</taxon>
        <taxon>Pentapetalae</taxon>
        <taxon>asterids</taxon>
        <taxon>campanulids</taxon>
        <taxon>Asterales</taxon>
        <taxon>Asteraceae</taxon>
        <taxon>Asteroideae</taxon>
        <taxon>Anthemideae</taxon>
        <taxon>Anthemidinae</taxon>
        <taxon>Tanacetum</taxon>
    </lineage>
</organism>
<protein>
    <recommendedName>
        <fullName evidence="4">Zinc knuckle CX2CX4HX4C</fullName>
    </recommendedName>
</protein>
<reference evidence="2" key="2">
    <citation type="submission" date="2022-01" db="EMBL/GenBank/DDBJ databases">
        <authorList>
            <person name="Yamashiro T."/>
            <person name="Shiraishi A."/>
            <person name="Satake H."/>
            <person name="Nakayama K."/>
        </authorList>
    </citation>
    <scope>NUCLEOTIDE SEQUENCE</scope>
</reference>
<reference evidence="2" key="1">
    <citation type="journal article" date="2022" name="Int. J. Mol. Sci.">
        <title>Draft Genome of Tanacetum Coccineum: Genomic Comparison of Closely Related Tanacetum-Family Plants.</title>
        <authorList>
            <person name="Yamashiro T."/>
            <person name="Shiraishi A."/>
            <person name="Nakayama K."/>
            <person name="Satake H."/>
        </authorList>
    </citation>
    <scope>NUCLEOTIDE SEQUENCE</scope>
</reference>
<keyword evidence="3" id="KW-1185">Reference proteome</keyword>
<evidence type="ECO:0000313" key="3">
    <source>
        <dbReference type="Proteomes" id="UP001151760"/>
    </source>
</evidence>
<proteinExistence type="predicted"/>
<name>A0ABQ5E9Q0_9ASTR</name>
<evidence type="ECO:0008006" key="4">
    <source>
        <dbReference type="Google" id="ProtNLM"/>
    </source>
</evidence>
<dbReference type="PANTHER" id="PTHR31286">
    <property type="entry name" value="GLYCINE-RICH CELL WALL STRUCTURAL PROTEIN 1.8-LIKE"/>
    <property type="match status" value="1"/>
</dbReference>
<comment type="caution">
    <text evidence="2">The sequence shown here is derived from an EMBL/GenBank/DDBJ whole genome shotgun (WGS) entry which is preliminary data.</text>
</comment>
<dbReference type="EMBL" id="BQNB010016080">
    <property type="protein sequence ID" value="GJT47586.1"/>
    <property type="molecule type" value="Genomic_DNA"/>
</dbReference>
<evidence type="ECO:0000256" key="1">
    <source>
        <dbReference type="SAM" id="MobiDB-lite"/>
    </source>
</evidence>
<evidence type="ECO:0000313" key="2">
    <source>
        <dbReference type="EMBL" id="GJT47586.1"/>
    </source>
</evidence>
<feature type="region of interest" description="Disordered" evidence="1">
    <location>
        <begin position="81"/>
        <end position="119"/>
    </location>
</feature>
<dbReference type="InterPro" id="IPR040256">
    <property type="entry name" value="At4g02000-like"/>
</dbReference>
<gene>
    <name evidence="2" type="ORF">Tco_0973743</name>
</gene>
<accession>A0ABQ5E9Q0</accession>
<dbReference type="Proteomes" id="UP001151760">
    <property type="component" value="Unassembled WGS sequence"/>
</dbReference>
<sequence length="252" mass="28459">MLDSYTSDMCLQFWGRPSYARVMIELRTDVELKDNIIVVMPKITREGHYTCNIRVEYEWKPPRCSSCKVFGHIHVECPKNTGAGEKKTMKKPSQTSRVKKSTAGSGGNKKKGEEPIIEVSNSNPFDVLNSVDNDVEFGTNGGTTNLVNNRATSSGSSFMHVDNSSSGTNLIIEKIGKFKDLLTIDNDMARSLAYERGFGTQSLLEQWRDSYGNDDYDDDPYDDDMYEGQNLSHELQAICDNLDIRVRDRKKK</sequence>